<dbReference type="RefSeq" id="WP_135954250.1">
    <property type="nucleotide sequence ID" value="NZ_JABCKY010000001.1"/>
</dbReference>
<evidence type="ECO:0000313" key="4">
    <source>
        <dbReference type="Proteomes" id="UP000567186"/>
    </source>
</evidence>
<protein>
    <recommendedName>
        <fullName evidence="5">DinB family protein</fullName>
    </recommendedName>
</protein>
<dbReference type="GO" id="GO:0046872">
    <property type="term" value="F:metal ion binding"/>
    <property type="evidence" value="ECO:0007669"/>
    <property type="project" value="UniProtKB-KW"/>
</dbReference>
<dbReference type="AlphaFoldDB" id="A0A7Y0RBA1"/>
<dbReference type="SUPFAM" id="SSF109854">
    <property type="entry name" value="DinB/YfiT-like putative metalloenzymes"/>
    <property type="match status" value="1"/>
</dbReference>
<dbReference type="Gene3D" id="1.20.120.450">
    <property type="entry name" value="dinb family like domain"/>
    <property type="match status" value="1"/>
</dbReference>
<evidence type="ECO:0000256" key="2">
    <source>
        <dbReference type="ARBA" id="ARBA00022723"/>
    </source>
</evidence>
<evidence type="ECO:0008006" key="5">
    <source>
        <dbReference type="Google" id="ProtNLM"/>
    </source>
</evidence>
<name>A0A7Y0RBA1_9GAMM</name>
<comment type="caution">
    <text evidence="3">The sequence shown here is derived from an EMBL/GenBank/DDBJ whole genome shotgun (WGS) entry which is preliminary data.</text>
</comment>
<proteinExistence type="inferred from homology"/>
<keyword evidence="4" id="KW-1185">Reference proteome</keyword>
<dbReference type="InterPro" id="IPR034660">
    <property type="entry name" value="DinB/YfiT-like"/>
</dbReference>
<dbReference type="PANTHER" id="PTHR39473">
    <property type="match status" value="1"/>
</dbReference>
<reference evidence="3 4" key="1">
    <citation type="submission" date="2020-04" db="EMBL/GenBank/DDBJ databases">
        <title>Marinobacter oceani sp. nov., isolated from marine solar saltern.</title>
        <authorList>
            <person name="Chen X.-Y."/>
        </authorList>
    </citation>
    <scope>NUCLEOTIDE SEQUENCE [LARGE SCALE GENOMIC DNA]</scope>
    <source>
        <strain evidence="3 4">W62</strain>
    </source>
</reference>
<gene>
    <name evidence="3" type="ORF">HIU99_04725</name>
</gene>
<comment type="similarity">
    <text evidence="1">Belongs to the DinB family.</text>
</comment>
<evidence type="ECO:0000313" key="3">
    <source>
        <dbReference type="EMBL" id="NMT62896.1"/>
    </source>
</evidence>
<dbReference type="PANTHER" id="PTHR39473:SF1">
    <property type="entry name" value="DINB-LIKE DOMAIN-CONTAINING PROTEIN"/>
    <property type="match status" value="1"/>
</dbReference>
<sequence>MPNSSSGSVSCEELVAENAHAINQLAELLVELPGKLYRQTFGAKKQHVIGKHVRHIIDHYMALLKAVNGRSAGPLDYEKREREERLELDNYAACNRLLAIINLLGRFADVPQNAPLEMEHLSDNQRRTVATSIDRELVFLASHTIHHMAIIAMLAEQGGVEIRDGFGVHPSTLRHQKQLKAQMAKIA</sequence>
<keyword evidence="2" id="KW-0479">Metal-binding</keyword>
<dbReference type="OrthoDB" id="1162179at2"/>
<dbReference type="InterPro" id="IPR007837">
    <property type="entry name" value="DinB"/>
</dbReference>
<organism evidence="3 4">
    <name type="scientific">Marinobacter orientalis</name>
    <dbReference type="NCBI Taxonomy" id="1928859"/>
    <lineage>
        <taxon>Bacteria</taxon>
        <taxon>Pseudomonadati</taxon>
        <taxon>Pseudomonadota</taxon>
        <taxon>Gammaproteobacteria</taxon>
        <taxon>Pseudomonadales</taxon>
        <taxon>Marinobacteraceae</taxon>
        <taxon>Marinobacter</taxon>
    </lineage>
</organism>
<accession>A0A7Y0RBA1</accession>
<dbReference type="Pfam" id="PF05163">
    <property type="entry name" value="DinB"/>
    <property type="match status" value="1"/>
</dbReference>
<dbReference type="EMBL" id="JABCKY010000001">
    <property type="protein sequence ID" value="NMT62896.1"/>
    <property type="molecule type" value="Genomic_DNA"/>
</dbReference>
<evidence type="ECO:0000256" key="1">
    <source>
        <dbReference type="ARBA" id="ARBA00008635"/>
    </source>
</evidence>
<dbReference type="Proteomes" id="UP000567186">
    <property type="component" value="Unassembled WGS sequence"/>
</dbReference>